<dbReference type="GO" id="GO:0034499">
    <property type="term" value="P:late endosome to Golgi transport"/>
    <property type="evidence" value="ECO:0007669"/>
    <property type="project" value="TreeGrafter"/>
</dbReference>
<dbReference type="GO" id="GO:0032456">
    <property type="term" value="P:endocytic recycling"/>
    <property type="evidence" value="ECO:0007669"/>
    <property type="project" value="TreeGrafter"/>
</dbReference>
<organism evidence="15 16">
    <name type="scientific">Fusarium sporotrichioides</name>
    <dbReference type="NCBI Taxonomy" id="5514"/>
    <lineage>
        <taxon>Eukaryota</taxon>
        <taxon>Fungi</taxon>
        <taxon>Dikarya</taxon>
        <taxon>Ascomycota</taxon>
        <taxon>Pezizomycotina</taxon>
        <taxon>Sordariomycetes</taxon>
        <taxon>Hypocreomycetidae</taxon>
        <taxon>Hypocreales</taxon>
        <taxon>Nectriaceae</taxon>
        <taxon>Fusarium</taxon>
    </lineage>
</organism>
<reference evidence="15 16" key="1">
    <citation type="journal article" date="2018" name="PLoS Pathog.">
        <title>Evolution of structural diversity of trichothecenes, a family of toxins produced by plant pathogenic and entomopathogenic fungi.</title>
        <authorList>
            <person name="Proctor R.H."/>
            <person name="McCormick S.P."/>
            <person name="Kim H.S."/>
            <person name="Cardoza R.E."/>
            <person name="Stanley A.M."/>
            <person name="Lindo L."/>
            <person name="Kelly A."/>
            <person name="Brown D.W."/>
            <person name="Lee T."/>
            <person name="Vaughan M.M."/>
            <person name="Alexander N.J."/>
            <person name="Busman M."/>
            <person name="Gutierrez S."/>
        </authorList>
    </citation>
    <scope>NUCLEOTIDE SEQUENCE [LARGE SCALE GENOMIC DNA]</scope>
    <source>
        <strain evidence="15 16">NRRL 3299</strain>
    </source>
</reference>
<evidence type="ECO:0000256" key="7">
    <source>
        <dbReference type="ARBA" id="ARBA00022490"/>
    </source>
</evidence>
<dbReference type="SUPFAM" id="SSF64268">
    <property type="entry name" value="PX domain"/>
    <property type="match status" value="1"/>
</dbReference>
<keyword evidence="7" id="KW-0963">Cytoplasm</keyword>
<keyword evidence="16" id="KW-1185">Reference proteome</keyword>
<evidence type="ECO:0000256" key="5">
    <source>
        <dbReference type="ARBA" id="ARBA00020436"/>
    </source>
</evidence>
<evidence type="ECO:0000256" key="13">
    <source>
        <dbReference type="SAM" id="MobiDB-lite"/>
    </source>
</evidence>
<evidence type="ECO:0000256" key="3">
    <source>
        <dbReference type="ARBA" id="ARBA00004496"/>
    </source>
</evidence>
<evidence type="ECO:0000256" key="4">
    <source>
        <dbReference type="ARBA" id="ARBA00010883"/>
    </source>
</evidence>
<comment type="similarity">
    <text evidence="4">Belongs to the sorting nexin family.</text>
</comment>
<evidence type="ECO:0000256" key="11">
    <source>
        <dbReference type="ARBA" id="ARBA00023136"/>
    </source>
</evidence>
<evidence type="ECO:0000313" key="16">
    <source>
        <dbReference type="Proteomes" id="UP000266152"/>
    </source>
</evidence>
<dbReference type="GO" id="GO:0000139">
    <property type="term" value="C:Golgi membrane"/>
    <property type="evidence" value="ECO:0007669"/>
    <property type="project" value="UniProtKB-SubCell"/>
</dbReference>
<evidence type="ECO:0000256" key="9">
    <source>
        <dbReference type="ARBA" id="ARBA00023034"/>
    </source>
</evidence>
<gene>
    <name evidence="15" type="ORF">FSPOR_10255</name>
</gene>
<dbReference type="PANTHER" id="PTHR45963">
    <property type="entry name" value="RE52028P"/>
    <property type="match status" value="1"/>
</dbReference>
<evidence type="ECO:0000259" key="14">
    <source>
        <dbReference type="PROSITE" id="PS50195"/>
    </source>
</evidence>
<dbReference type="GO" id="GO:0030904">
    <property type="term" value="C:retromer complex"/>
    <property type="evidence" value="ECO:0007669"/>
    <property type="project" value="TreeGrafter"/>
</dbReference>
<dbReference type="InterPro" id="IPR036871">
    <property type="entry name" value="PX_dom_sf"/>
</dbReference>
<dbReference type="Proteomes" id="UP000266152">
    <property type="component" value="Unassembled WGS sequence"/>
</dbReference>
<evidence type="ECO:0000313" key="15">
    <source>
        <dbReference type="EMBL" id="RGP61020.1"/>
    </source>
</evidence>
<keyword evidence="8" id="KW-0653">Protein transport</keyword>
<dbReference type="Gene3D" id="3.30.1520.10">
    <property type="entry name" value="Phox-like domain"/>
    <property type="match status" value="1"/>
</dbReference>
<dbReference type="PROSITE" id="PS50195">
    <property type="entry name" value="PX"/>
    <property type="match status" value="1"/>
</dbReference>
<dbReference type="Pfam" id="PF00787">
    <property type="entry name" value="PX"/>
    <property type="match status" value="1"/>
</dbReference>
<protein>
    <recommendedName>
        <fullName evidence="5">Sorting nexin-3</fullName>
    </recommendedName>
</protein>
<evidence type="ECO:0000256" key="1">
    <source>
        <dbReference type="ARBA" id="ARBA00004179"/>
    </source>
</evidence>
<feature type="region of interest" description="Disordered" evidence="13">
    <location>
        <begin position="1"/>
        <end position="20"/>
    </location>
</feature>
<dbReference type="GO" id="GO:0015031">
    <property type="term" value="P:protein transport"/>
    <property type="evidence" value="ECO:0007669"/>
    <property type="project" value="UniProtKB-KW"/>
</dbReference>
<dbReference type="InterPro" id="IPR001683">
    <property type="entry name" value="PX_dom"/>
</dbReference>
<feature type="domain" description="PX" evidence="14">
    <location>
        <begin position="65"/>
        <end position="182"/>
    </location>
</feature>
<keyword evidence="9" id="KW-0333">Golgi apparatus</keyword>
<keyword evidence="6" id="KW-0813">Transport</keyword>
<comment type="subcellular location">
    <subcellularLocation>
        <location evidence="3">Cytoplasm</location>
    </subcellularLocation>
    <subcellularLocation>
        <location evidence="2">Golgi apparatus membrane</location>
        <topology evidence="2">Peripheral membrane protein</topology>
        <orientation evidence="2">Cytoplasmic side</orientation>
    </subcellularLocation>
    <subcellularLocation>
        <location evidence="1">Prevacuolar compartment membrane</location>
        <topology evidence="1">Peripheral membrane protein</topology>
        <orientation evidence="1">Cytoplasmic side</orientation>
    </subcellularLocation>
</comment>
<dbReference type="GO" id="GO:0032266">
    <property type="term" value="F:phosphatidylinositol-3-phosphate binding"/>
    <property type="evidence" value="ECO:0007669"/>
    <property type="project" value="TreeGrafter"/>
</dbReference>
<name>A0A395RLL6_FUSSP</name>
<dbReference type="InterPro" id="IPR051074">
    <property type="entry name" value="Sorting_Nexin"/>
</dbReference>
<evidence type="ECO:0000256" key="6">
    <source>
        <dbReference type="ARBA" id="ARBA00022448"/>
    </source>
</evidence>
<evidence type="ECO:0000256" key="10">
    <source>
        <dbReference type="ARBA" id="ARBA00023121"/>
    </source>
</evidence>
<dbReference type="EMBL" id="PXOF01000174">
    <property type="protein sequence ID" value="RGP61020.1"/>
    <property type="molecule type" value="Genomic_DNA"/>
</dbReference>
<evidence type="ECO:0000256" key="8">
    <source>
        <dbReference type="ARBA" id="ARBA00022927"/>
    </source>
</evidence>
<dbReference type="STRING" id="5514.A0A395RLL6"/>
<accession>A0A395RLL6</accession>
<keyword evidence="10" id="KW-0446">Lipid-binding</keyword>
<keyword evidence="11" id="KW-0472">Membrane</keyword>
<comment type="function">
    <text evidence="12">Required for retention of late Golgi membrane proteins. Component of the retrieval machinery that functions by direct interaction with the cytosolic tails of certain TGN membrane proteins during the sorting/budding process at the prevacuolar compartment. Binds phosphatidylinositol 3-phosphate (PtdIns(P3)).</text>
</comment>
<dbReference type="AlphaFoldDB" id="A0A395RLL6"/>
<evidence type="ECO:0000256" key="2">
    <source>
        <dbReference type="ARBA" id="ARBA00004255"/>
    </source>
</evidence>
<dbReference type="SMART" id="SM00312">
    <property type="entry name" value="PX"/>
    <property type="match status" value="1"/>
</dbReference>
<comment type="caution">
    <text evidence="15">The sequence shown here is derived from an EMBL/GenBank/DDBJ whole genome shotgun (WGS) entry which is preliminary data.</text>
</comment>
<proteinExistence type="inferred from homology"/>
<dbReference type="PANTHER" id="PTHR45963:SF2">
    <property type="entry name" value="RE52028P"/>
    <property type="match status" value="1"/>
</dbReference>
<dbReference type="GO" id="GO:0031901">
    <property type="term" value="C:early endosome membrane"/>
    <property type="evidence" value="ECO:0007669"/>
    <property type="project" value="TreeGrafter"/>
</dbReference>
<evidence type="ECO:0000256" key="12">
    <source>
        <dbReference type="ARBA" id="ARBA00025533"/>
    </source>
</evidence>
<sequence length="186" mass="21531">MASDQDNSGLDAPGSQFHRPILQSMPDTRQQSFDEIYGPPENFLEIEVRIFLSLPLCALSPDPESHIHTHTHREKETKAYKARYIDYEILCRTNIPAFKLRQSSVRRRYSDFEYFRDILERESARVTIPPLPGKVFTNRFSDDVIEGRRAGLEKFLKIVVGHPLLQTGSKVLAAFVQDPNWDRNAW</sequence>